<dbReference type="AlphaFoldDB" id="A0AAV9EVI0"/>
<organism evidence="1 2">
    <name type="scientific">Acorus calamus</name>
    <name type="common">Sweet flag</name>
    <dbReference type="NCBI Taxonomy" id="4465"/>
    <lineage>
        <taxon>Eukaryota</taxon>
        <taxon>Viridiplantae</taxon>
        <taxon>Streptophyta</taxon>
        <taxon>Embryophyta</taxon>
        <taxon>Tracheophyta</taxon>
        <taxon>Spermatophyta</taxon>
        <taxon>Magnoliopsida</taxon>
        <taxon>Liliopsida</taxon>
        <taxon>Acoraceae</taxon>
        <taxon>Acorus</taxon>
    </lineage>
</organism>
<reference evidence="1" key="2">
    <citation type="submission" date="2023-06" db="EMBL/GenBank/DDBJ databases">
        <authorList>
            <person name="Ma L."/>
            <person name="Liu K.-W."/>
            <person name="Li Z."/>
            <person name="Hsiao Y.-Y."/>
            <person name="Qi Y."/>
            <person name="Fu T."/>
            <person name="Tang G."/>
            <person name="Zhang D."/>
            <person name="Sun W.-H."/>
            <person name="Liu D.-K."/>
            <person name="Li Y."/>
            <person name="Chen G.-Z."/>
            <person name="Liu X.-D."/>
            <person name="Liao X.-Y."/>
            <person name="Jiang Y.-T."/>
            <person name="Yu X."/>
            <person name="Hao Y."/>
            <person name="Huang J."/>
            <person name="Zhao X.-W."/>
            <person name="Ke S."/>
            <person name="Chen Y.-Y."/>
            <person name="Wu W.-L."/>
            <person name="Hsu J.-L."/>
            <person name="Lin Y.-F."/>
            <person name="Huang M.-D."/>
            <person name="Li C.-Y."/>
            <person name="Huang L."/>
            <person name="Wang Z.-W."/>
            <person name="Zhao X."/>
            <person name="Zhong W.-Y."/>
            <person name="Peng D.-H."/>
            <person name="Ahmad S."/>
            <person name="Lan S."/>
            <person name="Zhang J.-S."/>
            <person name="Tsai W.-C."/>
            <person name="Van De Peer Y."/>
            <person name="Liu Z.-J."/>
        </authorList>
    </citation>
    <scope>NUCLEOTIDE SEQUENCE</scope>
    <source>
        <strain evidence="1">CP</strain>
        <tissue evidence="1">Leaves</tissue>
    </source>
</reference>
<gene>
    <name evidence="1" type="ORF">QJS10_CPA05g01762</name>
</gene>
<name>A0AAV9EVI0_ACOCL</name>
<comment type="caution">
    <text evidence="1">The sequence shown here is derived from an EMBL/GenBank/DDBJ whole genome shotgun (WGS) entry which is preliminary data.</text>
</comment>
<accession>A0AAV9EVI0</accession>
<dbReference type="EMBL" id="JAUJYO010000005">
    <property type="protein sequence ID" value="KAK1317765.1"/>
    <property type="molecule type" value="Genomic_DNA"/>
</dbReference>
<evidence type="ECO:0000313" key="2">
    <source>
        <dbReference type="Proteomes" id="UP001180020"/>
    </source>
</evidence>
<evidence type="ECO:0000313" key="1">
    <source>
        <dbReference type="EMBL" id="KAK1317765.1"/>
    </source>
</evidence>
<keyword evidence="2" id="KW-1185">Reference proteome</keyword>
<protein>
    <submittedName>
        <fullName evidence="1">Uncharacterized protein</fullName>
    </submittedName>
</protein>
<reference evidence="1" key="1">
    <citation type="journal article" date="2023" name="Nat. Commun.">
        <title>Diploid and tetraploid genomes of Acorus and the evolution of monocots.</title>
        <authorList>
            <person name="Ma L."/>
            <person name="Liu K.W."/>
            <person name="Li Z."/>
            <person name="Hsiao Y.Y."/>
            <person name="Qi Y."/>
            <person name="Fu T."/>
            <person name="Tang G.D."/>
            <person name="Zhang D."/>
            <person name="Sun W.H."/>
            <person name="Liu D.K."/>
            <person name="Li Y."/>
            <person name="Chen G.Z."/>
            <person name="Liu X.D."/>
            <person name="Liao X.Y."/>
            <person name="Jiang Y.T."/>
            <person name="Yu X."/>
            <person name="Hao Y."/>
            <person name="Huang J."/>
            <person name="Zhao X.W."/>
            <person name="Ke S."/>
            <person name="Chen Y.Y."/>
            <person name="Wu W.L."/>
            <person name="Hsu J.L."/>
            <person name="Lin Y.F."/>
            <person name="Huang M.D."/>
            <person name="Li C.Y."/>
            <person name="Huang L."/>
            <person name="Wang Z.W."/>
            <person name="Zhao X."/>
            <person name="Zhong W.Y."/>
            <person name="Peng D.H."/>
            <person name="Ahmad S."/>
            <person name="Lan S."/>
            <person name="Zhang J.S."/>
            <person name="Tsai W.C."/>
            <person name="Van de Peer Y."/>
            <person name="Liu Z.J."/>
        </authorList>
    </citation>
    <scope>NUCLEOTIDE SEQUENCE</scope>
    <source>
        <strain evidence="1">CP</strain>
    </source>
</reference>
<dbReference type="Proteomes" id="UP001180020">
    <property type="component" value="Unassembled WGS sequence"/>
</dbReference>
<proteinExistence type="predicted"/>
<sequence length="139" mass="16153">MVHFSPKVISGHKPFKCFNIWYAHPSIIHMVESTWQTEVAGTPQYRLAIRLQLVKSALKCWNREVFGNVHQKLKHSRDHLALIQRLLHDNPLDLAMISQENEVHLNYANLLVKEESFIRQKSKQNSIQLGDSNSPIFMP</sequence>